<gene>
    <name evidence="3" type="ORF">DOV67_27520</name>
</gene>
<dbReference type="Pfam" id="PF06924">
    <property type="entry name" value="DUF1281"/>
    <property type="match status" value="1"/>
</dbReference>
<evidence type="ECO:0000259" key="2">
    <source>
        <dbReference type="Pfam" id="PF18406"/>
    </source>
</evidence>
<dbReference type="InterPro" id="IPR041329">
    <property type="entry name" value="YubB_C"/>
</dbReference>
<dbReference type="Gene3D" id="1.10.3530.10">
    <property type="entry name" value="Api92-like"/>
    <property type="match status" value="1"/>
</dbReference>
<dbReference type="Proteomes" id="UP000839708">
    <property type="component" value="Unassembled WGS sequence"/>
</dbReference>
<dbReference type="InterPro" id="IPR023136">
    <property type="entry name" value="Api92-like_dom_sf"/>
</dbReference>
<dbReference type="EMBL" id="AAGTQF010000150">
    <property type="protein sequence ID" value="EBR8575205.1"/>
    <property type="molecule type" value="Genomic_DNA"/>
</dbReference>
<sequence length="310" mass="35304">MPNWCSNRACFYAERGQIIAIQALADGDLTPYYRRAVNEGIQLFVAGCAGLLQVTEDIQYVPYPGLTAAGRGVVSPENLAFTRWLEMLQNGVELDTSGCRKLHELWQQSDIGWRRWDSLSDGVQAEITRLYSARRHDWSGLWSRKDVSVWWEQLCENPLPDRTCPFDLLQVLPSRLDVEINGFNGKLMTGIPPAYDWYLARYGTKWPMGYELNVSLCGDDFIQIDFDTPWSPPDAAVMEELSRRYNCVIEHWYAELGGDFCGYARYVNGETDVYITDELEWGEADPDDEDSCPDVTGPEWIINNVAHFGG</sequence>
<feature type="domain" description="DUF1281" evidence="1">
    <location>
        <begin position="30"/>
        <end position="206"/>
    </location>
</feature>
<evidence type="ECO:0000313" key="3">
    <source>
        <dbReference type="EMBL" id="EBR8575205.1"/>
    </source>
</evidence>
<feature type="domain" description="YubB ferredoxin-like" evidence="2">
    <location>
        <begin position="215"/>
        <end position="289"/>
    </location>
</feature>
<dbReference type="SUPFAM" id="SSF160940">
    <property type="entry name" value="Api92-like"/>
    <property type="match status" value="1"/>
</dbReference>
<organism evidence="3">
    <name type="scientific">Salmonella enterica subsp. enterica serovar Java</name>
    <dbReference type="NCBI Taxonomy" id="224729"/>
    <lineage>
        <taxon>Bacteria</taxon>
        <taxon>Pseudomonadati</taxon>
        <taxon>Pseudomonadota</taxon>
        <taxon>Gammaproteobacteria</taxon>
        <taxon>Enterobacterales</taxon>
        <taxon>Enterobacteriaceae</taxon>
        <taxon>Salmonella</taxon>
    </lineage>
</organism>
<name>A0A5U8K9F6_SALEB</name>
<reference evidence="3" key="1">
    <citation type="submission" date="2018-06" db="EMBL/GenBank/DDBJ databases">
        <authorList>
            <person name="Ashton P.M."/>
            <person name="Dallman T."/>
            <person name="Nair S."/>
            <person name="De Pinna E."/>
            <person name="Peters T."/>
            <person name="Grant K."/>
        </authorList>
    </citation>
    <scope>NUCLEOTIDE SEQUENCE [LARGE SCALE GENOMIC DNA]</scope>
    <source>
        <strain evidence="3">498895</strain>
    </source>
</reference>
<dbReference type="InterPro" id="IPR009694">
    <property type="entry name" value="DUF1281"/>
</dbReference>
<proteinExistence type="predicted"/>
<comment type="caution">
    <text evidence="3">The sequence shown here is derived from an EMBL/GenBank/DDBJ whole genome shotgun (WGS) entry which is preliminary data.</text>
</comment>
<dbReference type="Pfam" id="PF18406">
    <property type="entry name" value="DUF1281_C"/>
    <property type="match status" value="1"/>
</dbReference>
<protein>
    <submittedName>
        <fullName evidence="3">Uncharacterized protein</fullName>
    </submittedName>
</protein>
<dbReference type="Gene3D" id="3.30.70.1270">
    <property type="entry name" value="Api92-like domains"/>
    <property type="match status" value="1"/>
</dbReference>
<dbReference type="AlphaFoldDB" id="A0A5U8K9F6"/>
<evidence type="ECO:0000259" key="1">
    <source>
        <dbReference type="Pfam" id="PF06924"/>
    </source>
</evidence>
<accession>A0A5U8K9F6</accession>